<feature type="transmembrane region" description="Helical" evidence="7">
    <location>
        <begin position="120"/>
        <end position="138"/>
    </location>
</feature>
<dbReference type="RefSeq" id="WP_132547367.1">
    <property type="nucleotide sequence ID" value="NZ_SMAA01000002.1"/>
</dbReference>
<dbReference type="PANTHER" id="PTHR43840:SF15">
    <property type="entry name" value="MITOCHONDRIAL METAL TRANSPORTER 1-RELATED"/>
    <property type="match status" value="1"/>
</dbReference>
<dbReference type="SUPFAM" id="SSF161111">
    <property type="entry name" value="Cation efflux protein transmembrane domain-like"/>
    <property type="match status" value="1"/>
</dbReference>
<feature type="transmembrane region" description="Helical" evidence="7">
    <location>
        <begin position="183"/>
        <end position="201"/>
    </location>
</feature>
<sequence length="322" mass="35859">MNTVGYDVLKRRTAYLSVISNTVLVILKLCVGLYVGAMSLISEAMHSGVDLIAALIAFWAVRKAMIPPDQKYDYGYGKYENLSSAIEAVLIVIAAIMIVYETCDKFRANPQIQDLEYGIAIMFIAIVINLLVSRRLIYVARKTDSQALEADGLHLRSDVWTSVGVLIGLCGIHILGWYWLDPIVAIAVAVIIFRAGYKMIVKSTKDLTDASLSAEYEKRIANIFMKHDEVLGYHNLRTRSAGAYKMIDAHINFDCGMSLGAVHKVCDAIELEIKKTLGATVDVVIHPEPVERVSKTTCKINFNNNAENNEDGKNEQNRLQKR</sequence>
<dbReference type="EMBL" id="SMAA01000002">
    <property type="protein sequence ID" value="TCS81463.1"/>
    <property type="molecule type" value="Genomic_DNA"/>
</dbReference>
<dbReference type="GO" id="GO:0006882">
    <property type="term" value="P:intracellular zinc ion homeostasis"/>
    <property type="evidence" value="ECO:0007669"/>
    <property type="project" value="TreeGrafter"/>
</dbReference>
<evidence type="ECO:0000256" key="6">
    <source>
        <dbReference type="ARBA" id="ARBA00023136"/>
    </source>
</evidence>
<organism evidence="10 11">
    <name type="scientific">Pectinatus cerevisiiphilus</name>
    <dbReference type="NCBI Taxonomy" id="86956"/>
    <lineage>
        <taxon>Bacteria</taxon>
        <taxon>Bacillati</taxon>
        <taxon>Bacillota</taxon>
        <taxon>Negativicutes</taxon>
        <taxon>Selenomonadales</taxon>
        <taxon>Selenomonadaceae</taxon>
        <taxon>Pectinatus</taxon>
    </lineage>
</organism>
<evidence type="ECO:0000256" key="4">
    <source>
        <dbReference type="ARBA" id="ARBA00022692"/>
    </source>
</evidence>
<dbReference type="OrthoDB" id="9806522at2"/>
<comment type="similarity">
    <text evidence="2">Belongs to the cation diffusion facilitator (CDF) transporter (TC 2.A.4) family.</text>
</comment>
<dbReference type="GO" id="GO:0015341">
    <property type="term" value="F:zinc efflux antiporter activity"/>
    <property type="evidence" value="ECO:0007669"/>
    <property type="project" value="TreeGrafter"/>
</dbReference>
<feature type="transmembrane region" description="Helical" evidence="7">
    <location>
        <begin position="44"/>
        <end position="61"/>
    </location>
</feature>
<evidence type="ECO:0000256" key="3">
    <source>
        <dbReference type="ARBA" id="ARBA00022448"/>
    </source>
</evidence>
<feature type="transmembrane region" description="Helical" evidence="7">
    <location>
        <begin position="12"/>
        <end position="38"/>
    </location>
</feature>
<dbReference type="GO" id="GO:0005886">
    <property type="term" value="C:plasma membrane"/>
    <property type="evidence" value="ECO:0007669"/>
    <property type="project" value="TreeGrafter"/>
</dbReference>
<dbReference type="AlphaFoldDB" id="A0A4R3KEG5"/>
<protein>
    <submittedName>
        <fullName evidence="10">Cation diffusion facilitator family transporter</fullName>
    </submittedName>
</protein>
<feature type="domain" description="Cation efflux protein transmembrane" evidence="8">
    <location>
        <begin position="15"/>
        <end position="207"/>
    </location>
</feature>
<keyword evidence="6 7" id="KW-0472">Membrane</keyword>
<dbReference type="InterPro" id="IPR036837">
    <property type="entry name" value="Cation_efflux_CTD_sf"/>
</dbReference>
<evidence type="ECO:0000256" key="7">
    <source>
        <dbReference type="SAM" id="Phobius"/>
    </source>
</evidence>
<dbReference type="Gene3D" id="1.20.1510.10">
    <property type="entry name" value="Cation efflux protein transmembrane domain"/>
    <property type="match status" value="1"/>
</dbReference>
<gene>
    <name evidence="10" type="ORF">EDC37_102168</name>
</gene>
<dbReference type="InterPro" id="IPR058533">
    <property type="entry name" value="Cation_efflux_TM"/>
</dbReference>
<evidence type="ECO:0000313" key="10">
    <source>
        <dbReference type="EMBL" id="TCS81463.1"/>
    </source>
</evidence>
<dbReference type="Pfam" id="PF16916">
    <property type="entry name" value="ZT_dimer"/>
    <property type="match status" value="1"/>
</dbReference>
<dbReference type="InterPro" id="IPR050291">
    <property type="entry name" value="CDF_Transporter"/>
</dbReference>
<dbReference type="GO" id="GO:0015086">
    <property type="term" value="F:cadmium ion transmembrane transporter activity"/>
    <property type="evidence" value="ECO:0007669"/>
    <property type="project" value="TreeGrafter"/>
</dbReference>
<comment type="subcellular location">
    <subcellularLocation>
        <location evidence="1">Membrane</location>
        <topology evidence="1">Multi-pass membrane protein</topology>
    </subcellularLocation>
</comment>
<evidence type="ECO:0000313" key="11">
    <source>
        <dbReference type="Proteomes" id="UP000295188"/>
    </source>
</evidence>
<dbReference type="PANTHER" id="PTHR43840">
    <property type="entry name" value="MITOCHONDRIAL METAL TRANSPORTER 1-RELATED"/>
    <property type="match status" value="1"/>
</dbReference>
<dbReference type="GO" id="GO:0015093">
    <property type="term" value="F:ferrous iron transmembrane transporter activity"/>
    <property type="evidence" value="ECO:0007669"/>
    <property type="project" value="TreeGrafter"/>
</dbReference>
<feature type="transmembrane region" description="Helical" evidence="7">
    <location>
        <begin position="159"/>
        <end position="177"/>
    </location>
</feature>
<dbReference type="InterPro" id="IPR027469">
    <property type="entry name" value="Cation_efflux_TMD_sf"/>
</dbReference>
<evidence type="ECO:0000256" key="5">
    <source>
        <dbReference type="ARBA" id="ARBA00022989"/>
    </source>
</evidence>
<keyword evidence="4 7" id="KW-0812">Transmembrane</keyword>
<proteinExistence type="inferred from homology"/>
<dbReference type="InterPro" id="IPR002524">
    <property type="entry name" value="Cation_efflux"/>
</dbReference>
<evidence type="ECO:0000259" key="9">
    <source>
        <dbReference type="Pfam" id="PF16916"/>
    </source>
</evidence>
<reference evidence="10 11" key="1">
    <citation type="submission" date="2019-03" db="EMBL/GenBank/DDBJ databases">
        <title>Genomic Encyclopedia of Type Strains, Phase IV (KMG-IV): sequencing the most valuable type-strain genomes for metagenomic binning, comparative biology and taxonomic classification.</title>
        <authorList>
            <person name="Goeker M."/>
        </authorList>
    </citation>
    <scope>NUCLEOTIDE SEQUENCE [LARGE SCALE GENOMIC DNA]</scope>
    <source>
        <strain evidence="10 11">DSM 20467</strain>
    </source>
</reference>
<keyword evidence="3" id="KW-0813">Transport</keyword>
<dbReference type="SUPFAM" id="SSF160240">
    <property type="entry name" value="Cation efflux protein cytoplasmic domain-like"/>
    <property type="match status" value="1"/>
</dbReference>
<dbReference type="InterPro" id="IPR027470">
    <property type="entry name" value="Cation_efflux_CTD"/>
</dbReference>
<dbReference type="Pfam" id="PF01545">
    <property type="entry name" value="Cation_efflux"/>
    <property type="match status" value="1"/>
</dbReference>
<keyword evidence="5 7" id="KW-1133">Transmembrane helix</keyword>
<accession>A0A4R3KEG5</accession>
<name>A0A4R3KEG5_9FIRM</name>
<evidence type="ECO:0000256" key="1">
    <source>
        <dbReference type="ARBA" id="ARBA00004141"/>
    </source>
</evidence>
<dbReference type="Gene3D" id="3.30.70.1350">
    <property type="entry name" value="Cation efflux protein, cytoplasmic domain"/>
    <property type="match status" value="1"/>
</dbReference>
<dbReference type="FunFam" id="1.20.1510.10:FF:000006">
    <property type="entry name" value="Divalent cation efflux transporter"/>
    <property type="match status" value="1"/>
</dbReference>
<dbReference type="NCBIfam" id="TIGR01297">
    <property type="entry name" value="CDF"/>
    <property type="match status" value="1"/>
</dbReference>
<feature type="transmembrane region" description="Helical" evidence="7">
    <location>
        <begin position="82"/>
        <end position="100"/>
    </location>
</feature>
<evidence type="ECO:0000259" key="8">
    <source>
        <dbReference type="Pfam" id="PF01545"/>
    </source>
</evidence>
<comment type="caution">
    <text evidence="10">The sequence shown here is derived from an EMBL/GenBank/DDBJ whole genome shotgun (WGS) entry which is preliminary data.</text>
</comment>
<dbReference type="Proteomes" id="UP000295188">
    <property type="component" value="Unassembled WGS sequence"/>
</dbReference>
<feature type="domain" description="Cation efflux protein cytoplasmic" evidence="9">
    <location>
        <begin position="214"/>
        <end position="289"/>
    </location>
</feature>
<evidence type="ECO:0000256" key="2">
    <source>
        <dbReference type="ARBA" id="ARBA00008114"/>
    </source>
</evidence>
<keyword evidence="11" id="KW-1185">Reference proteome</keyword>